<dbReference type="InterPro" id="IPR018253">
    <property type="entry name" value="DnaJ_domain_CS"/>
</dbReference>
<evidence type="ECO:0000313" key="3">
    <source>
        <dbReference type="EMBL" id="TDV55396.1"/>
    </source>
</evidence>
<evidence type="ECO:0000313" key="4">
    <source>
        <dbReference type="Proteomes" id="UP000294927"/>
    </source>
</evidence>
<feature type="region of interest" description="Disordered" evidence="1">
    <location>
        <begin position="56"/>
        <end position="107"/>
    </location>
</feature>
<dbReference type="InterPro" id="IPR001623">
    <property type="entry name" value="DnaJ_domain"/>
</dbReference>
<name>A0A4R7VYY7_9PSEU</name>
<proteinExistence type="predicted"/>
<dbReference type="SUPFAM" id="SSF46565">
    <property type="entry name" value="Chaperone J-domain"/>
    <property type="match status" value="1"/>
</dbReference>
<organism evidence="3 4">
    <name type="scientific">Actinophytocola oryzae</name>
    <dbReference type="NCBI Taxonomy" id="502181"/>
    <lineage>
        <taxon>Bacteria</taxon>
        <taxon>Bacillati</taxon>
        <taxon>Actinomycetota</taxon>
        <taxon>Actinomycetes</taxon>
        <taxon>Pseudonocardiales</taxon>
        <taxon>Pseudonocardiaceae</taxon>
    </lineage>
</organism>
<dbReference type="Pfam" id="PF00226">
    <property type="entry name" value="DnaJ"/>
    <property type="match status" value="1"/>
</dbReference>
<dbReference type="CDD" id="cd06257">
    <property type="entry name" value="DnaJ"/>
    <property type="match status" value="1"/>
</dbReference>
<dbReference type="GO" id="GO:0042026">
    <property type="term" value="P:protein refolding"/>
    <property type="evidence" value="ECO:0007669"/>
    <property type="project" value="TreeGrafter"/>
</dbReference>
<dbReference type="AlphaFoldDB" id="A0A4R7VYY7"/>
<feature type="compositionally biased region" description="Basic and acidic residues" evidence="1">
    <location>
        <begin position="56"/>
        <end position="88"/>
    </location>
</feature>
<dbReference type="EMBL" id="SOCP01000003">
    <property type="protein sequence ID" value="TDV55396.1"/>
    <property type="molecule type" value="Genomic_DNA"/>
</dbReference>
<dbReference type="PANTHER" id="PTHR43096">
    <property type="entry name" value="DNAJ HOMOLOG 1, MITOCHONDRIAL-RELATED"/>
    <property type="match status" value="1"/>
</dbReference>
<dbReference type="GO" id="GO:0051082">
    <property type="term" value="F:unfolded protein binding"/>
    <property type="evidence" value="ECO:0007669"/>
    <property type="project" value="TreeGrafter"/>
</dbReference>
<protein>
    <submittedName>
        <fullName evidence="3">DnaJ-like protein</fullName>
    </submittedName>
</protein>
<feature type="domain" description="J" evidence="2">
    <location>
        <begin position="7"/>
        <end position="68"/>
    </location>
</feature>
<dbReference type="GO" id="GO:0005737">
    <property type="term" value="C:cytoplasm"/>
    <property type="evidence" value="ECO:0007669"/>
    <property type="project" value="TreeGrafter"/>
</dbReference>
<dbReference type="RefSeq" id="WP_341771509.1">
    <property type="nucleotide sequence ID" value="NZ_SOCP01000003.1"/>
</dbReference>
<keyword evidence="4" id="KW-1185">Reference proteome</keyword>
<dbReference type="Gene3D" id="1.10.287.110">
    <property type="entry name" value="DnaJ domain"/>
    <property type="match status" value="1"/>
</dbReference>
<dbReference type="PANTHER" id="PTHR43096:SF58">
    <property type="entry name" value="CHAPERONE DNAJ-DOMAIN SUPERFAMILY PROTEIN"/>
    <property type="match status" value="1"/>
</dbReference>
<dbReference type="PRINTS" id="PR00625">
    <property type="entry name" value="JDOMAIN"/>
</dbReference>
<evidence type="ECO:0000259" key="2">
    <source>
        <dbReference type="PROSITE" id="PS50076"/>
    </source>
</evidence>
<dbReference type="Proteomes" id="UP000294927">
    <property type="component" value="Unassembled WGS sequence"/>
</dbReference>
<dbReference type="PROSITE" id="PS50076">
    <property type="entry name" value="DNAJ_2"/>
    <property type="match status" value="1"/>
</dbReference>
<dbReference type="SMART" id="SM00271">
    <property type="entry name" value="DnaJ"/>
    <property type="match status" value="1"/>
</dbReference>
<dbReference type="InterPro" id="IPR036869">
    <property type="entry name" value="J_dom_sf"/>
</dbReference>
<dbReference type="PROSITE" id="PS00636">
    <property type="entry name" value="DNAJ_1"/>
    <property type="match status" value="1"/>
</dbReference>
<comment type="caution">
    <text evidence="3">The sequence shown here is derived from an EMBL/GenBank/DDBJ whole genome shotgun (WGS) entry which is preliminary data.</text>
</comment>
<accession>A0A4R7VYY7</accession>
<sequence>MLVRGIDYYELLGVTREASPDEIRSAYRALAKAMHPDTGGTAGAFRLLREAYETLTDPERRGQYDRAETSEARDRHRNHRDTDRDFPARPRKARPSTPHEPTVPVLRPDTIPWWDEVREERRVTLVPVTGPGQAVALGTAGCAAALVLLLALVGAPPLVVILVLLSGVAATVGVGRRHLAAQRIDRAFTEEFGDRTVFGRPGTEDDELAERLTADLVKRYLARIPGLRVCHGLATEEGSVFADLDHAVLCGRRLVLVQSELWLPGHYEVDEDGEILRNGHRFRGGTLRLPEHLAAYRALLPDVELRGVLLIYPSRAGEITVGDGIAHTPERFVVEVGGWLAAESSTVDREIFRILLRQVTAPR</sequence>
<evidence type="ECO:0000256" key="1">
    <source>
        <dbReference type="SAM" id="MobiDB-lite"/>
    </source>
</evidence>
<gene>
    <name evidence="3" type="ORF">CLV71_103637</name>
</gene>
<reference evidence="3 4" key="1">
    <citation type="submission" date="2019-03" db="EMBL/GenBank/DDBJ databases">
        <title>Genomic Encyclopedia of Archaeal and Bacterial Type Strains, Phase II (KMG-II): from individual species to whole genera.</title>
        <authorList>
            <person name="Goeker M."/>
        </authorList>
    </citation>
    <scope>NUCLEOTIDE SEQUENCE [LARGE SCALE GENOMIC DNA]</scope>
    <source>
        <strain evidence="3 4">DSM 45499</strain>
    </source>
</reference>